<dbReference type="PANTHER" id="PTHR42988:SF2">
    <property type="entry name" value="CYCLIC NUCLEOTIDE PHOSPHODIESTERASE CBUA0032-RELATED"/>
    <property type="match status" value="1"/>
</dbReference>
<evidence type="ECO:0000256" key="1">
    <source>
        <dbReference type="ARBA" id="ARBA00022723"/>
    </source>
</evidence>
<evidence type="ECO:0000259" key="4">
    <source>
        <dbReference type="Pfam" id="PF18962"/>
    </source>
</evidence>
<dbReference type="Gene3D" id="2.60.40.4070">
    <property type="match status" value="1"/>
</dbReference>
<dbReference type="GO" id="GO:0046872">
    <property type="term" value="F:metal ion binding"/>
    <property type="evidence" value="ECO:0007669"/>
    <property type="project" value="UniProtKB-KW"/>
</dbReference>
<evidence type="ECO:0000256" key="3">
    <source>
        <dbReference type="SAM" id="MobiDB-lite"/>
    </source>
</evidence>
<feature type="domain" description="Secretion system C-terminal sorting" evidence="4">
    <location>
        <begin position="332"/>
        <end position="405"/>
    </location>
</feature>
<dbReference type="SUPFAM" id="SSF56300">
    <property type="entry name" value="Metallo-dependent phosphatases"/>
    <property type="match status" value="1"/>
</dbReference>
<proteinExistence type="predicted"/>
<dbReference type="InterPro" id="IPR026444">
    <property type="entry name" value="Secre_tail"/>
</dbReference>
<sequence>MPVKIPSVSRRKFLTSTTTAATGFLLGIPGVLPGKELSQYDAGEVDPNYFVLIADTHIDANPDLSNREGNKMMDINSSMVKRILEREGPQPSAVIINGDAANVAGRIEAYEHLVSVLKPLSDAGISVYITMGNHDKRSNFYEVFPEKIPEEVPVRNRHIEVLETPYVYLFLLDTLDQVNETSGILGSVQLHWLDSALKQYNDKPVNILGHHYPWPNIDRGLMDYDKFYDVIVPYDHVKSYIFGHSHRWDLLKEDGVHLVNQPANGGNPGSDEPTGIMHARFYSDKIELETDAFDRGHSWHGQNIELNYRERATTSSDQNHTNPESITLHDNFPNPFNPETNIKYDLESAGHVTLTVYDTYGQKITTLIDEAQSAGSHSVLFDSNKLGLSSGTYVYRIKSNGTTLSQTMTLIK</sequence>
<dbReference type="InterPro" id="IPR050884">
    <property type="entry name" value="CNP_phosphodiesterase-III"/>
</dbReference>
<feature type="region of interest" description="Disordered" evidence="3">
    <location>
        <begin position="313"/>
        <end position="334"/>
    </location>
</feature>
<dbReference type="InterPro" id="IPR029052">
    <property type="entry name" value="Metallo-depent_PP-like"/>
</dbReference>
<reference evidence="5" key="1">
    <citation type="submission" date="2021-02" db="EMBL/GenBank/DDBJ databases">
        <title>Natronogracilivirga saccharolytica gen. nov. sp. nov. a new anaerobic, haloalkiliphilic carbohydrate-fermenting bacterium from soda lake and proposing of Cyclonatronumiaceae fam. nov. in the phylum Balneolaeota.</title>
        <authorList>
            <person name="Zhilina T.N."/>
            <person name="Sorokin D.Y."/>
            <person name="Zavarzina D.G."/>
            <person name="Toshchakov S.V."/>
            <person name="Kublanov I.V."/>
        </authorList>
    </citation>
    <scope>NUCLEOTIDE SEQUENCE</scope>
    <source>
        <strain evidence="5">Z-1702</strain>
    </source>
</reference>
<dbReference type="Proteomes" id="UP000673975">
    <property type="component" value="Unassembled WGS sequence"/>
</dbReference>
<dbReference type="GO" id="GO:0016787">
    <property type="term" value="F:hydrolase activity"/>
    <property type="evidence" value="ECO:0007669"/>
    <property type="project" value="UniProtKB-KW"/>
</dbReference>
<feature type="compositionally biased region" description="Polar residues" evidence="3">
    <location>
        <begin position="313"/>
        <end position="325"/>
    </location>
</feature>
<dbReference type="Gene3D" id="3.60.21.10">
    <property type="match status" value="1"/>
</dbReference>
<dbReference type="RefSeq" id="WP_210513319.1">
    <property type="nucleotide sequence ID" value="NZ_JAFIDN010000016.1"/>
</dbReference>
<dbReference type="NCBIfam" id="TIGR04183">
    <property type="entry name" value="Por_Secre_tail"/>
    <property type="match status" value="1"/>
</dbReference>
<dbReference type="Pfam" id="PF18962">
    <property type="entry name" value="Por_Secre_tail"/>
    <property type="match status" value="1"/>
</dbReference>
<dbReference type="EMBL" id="JAFIDN010000016">
    <property type="protein sequence ID" value="MBP3193859.1"/>
    <property type="molecule type" value="Genomic_DNA"/>
</dbReference>
<accession>A0A8J7RTY9</accession>
<keyword evidence="6" id="KW-1185">Reference proteome</keyword>
<dbReference type="AlphaFoldDB" id="A0A8J7RTY9"/>
<keyword evidence="1" id="KW-0479">Metal-binding</keyword>
<gene>
    <name evidence="5" type="ORF">NATSA_14375</name>
</gene>
<organism evidence="5 6">
    <name type="scientific">Natronogracilivirga saccharolytica</name>
    <dbReference type="NCBI Taxonomy" id="2812953"/>
    <lineage>
        <taxon>Bacteria</taxon>
        <taxon>Pseudomonadati</taxon>
        <taxon>Balneolota</taxon>
        <taxon>Balneolia</taxon>
        <taxon>Balneolales</taxon>
        <taxon>Cyclonatronaceae</taxon>
        <taxon>Natronogracilivirga</taxon>
    </lineage>
</organism>
<name>A0A8J7RTY9_9BACT</name>
<dbReference type="PANTHER" id="PTHR42988">
    <property type="entry name" value="PHOSPHOHYDROLASE"/>
    <property type="match status" value="1"/>
</dbReference>
<evidence type="ECO:0000313" key="5">
    <source>
        <dbReference type="EMBL" id="MBP3193859.1"/>
    </source>
</evidence>
<evidence type="ECO:0000313" key="6">
    <source>
        <dbReference type="Proteomes" id="UP000673975"/>
    </source>
</evidence>
<protein>
    <submittedName>
        <fullName evidence="5">Metallophosphoesterase</fullName>
    </submittedName>
</protein>
<comment type="caution">
    <text evidence="5">The sequence shown here is derived from an EMBL/GenBank/DDBJ whole genome shotgun (WGS) entry which is preliminary data.</text>
</comment>
<evidence type="ECO:0000256" key="2">
    <source>
        <dbReference type="ARBA" id="ARBA00022801"/>
    </source>
</evidence>
<keyword evidence="2" id="KW-0378">Hydrolase</keyword>